<dbReference type="SUPFAM" id="SSF48403">
    <property type="entry name" value="Ankyrin repeat"/>
    <property type="match status" value="1"/>
</dbReference>
<feature type="repeat" description="ANK" evidence="1">
    <location>
        <begin position="13"/>
        <end position="45"/>
    </location>
</feature>
<evidence type="ECO:0000313" key="2">
    <source>
        <dbReference type="EMBL" id="KAK9891333.1"/>
    </source>
</evidence>
<comment type="caution">
    <text evidence="2">The sequence shown here is derived from an EMBL/GenBank/DDBJ whole genome shotgun (WGS) entry which is preliminary data.</text>
</comment>
<evidence type="ECO:0000313" key="3">
    <source>
        <dbReference type="Proteomes" id="UP001431783"/>
    </source>
</evidence>
<reference evidence="2 3" key="1">
    <citation type="submission" date="2023-03" db="EMBL/GenBank/DDBJ databases">
        <title>Genome insight into feeding habits of ladybird beetles.</title>
        <authorList>
            <person name="Li H.-S."/>
            <person name="Huang Y.-H."/>
            <person name="Pang H."/>
        </authorList>
    </citation>
    <scope>NUCLEOTIDE SEQUENCE [LARGE SCALE GENOMIC DNA]</scope>
    <source>
        <strain evidence="2">SYSU_2023b</strain>
        <tissue evidence="2">Whole body</tissue>
    </source>
</reference>
<organism evidence="2 3">
    <name type="scientific">Henosepilachna vigintioctopunctata</name>
    <dbReference type="NCBI Taxonomy" id="420089"/>
    <lineage>
        <taxon>Eukaryota</taxon>
        <taxon>Metazoa</taxon>
        <taxon>Ecdysozoa</taxon>
        <taxon>Arthropoda</taxon>
        <taxon>Hexapoda</taxon>
        <taxon>Insecta</taxon>
        <taxon>Pterygota</taxon>
        <taxon>Neoptera</taxon>
        <taxon>Endopterygota</taxon>
        <taxon>Coleoptera</taxon>
        <taxon>Polyphaga</taxon>
        <taxon>Cucujiformia</taxon>
        <taxon>Coccinelloidea</taxon>
        <taxon>Coccinellidae</taxon>
        <taxon>Epilachninae</taxon>
        <taxon>Epilachnini</taxon>
        <taxon>Henosepilachna</taxon>
    </lineage>
</organism>
<gene>
    <name evidence="2" type="ORF">WA026_014576</name>
</gene>
<keyword evidence="1" id="KW-0040">ANK repeat</keyword>
<dbReference type="PROSITE" id="PS50088">
    <property type="entry name" value="ANK_REPEAT"/>
    <property type="match status" value="1"/>
</dbReference>
<keyword evidence="3" id="KW-1185">Reference proteome</keyword>
<dbReference type="AlphaFoldDB" id="A0AAW1VFB5"/>
<sequence length="163" mass="18898">MEYRANIHSESNFNETPLHLAINRGRKSLVKVLLDSVASFTAFDVHGRPPIDISIEEQDRYPTVYDLVAKHVIIHYCSGFRMNLQLFERVCNSETHRNFKRTCEEELQKLKSIFAGESTVSFCDILVLPTHTVAKYFFNANIDLSFRNFHMKESIFGPILLKK</sequence>
<dbReference type="Gene3D" id="1.25.40.20">
    <property type="entry name" value="Ankyrin repeat-containing domain"/>
    <property type="match status" value="1"/>
</dbReference>
<name>A0AAW1VFB5_9CUCU</name>
<evidence type="ECO:0000256" key="1">
    <source>
        <dbReference type="PROSITE-ProRule" id="PRU00023"/>
    </source>
</evidence>
<dbReference type="InterPro" id="IPR036770">
    <property type="entry name" value="Ankyrin_rpt-contain_sf"/>
</dbReference>
<dbReference type="PROSITE" id="PS50297">
    <property type="entry name" value="ANK_REP_REGION"/>
    <property type="match status" value="1"/>
</dbReference>
<accession>A0AAW1VFB5</accession>
<dbReference type="InterPro" id="IPR002110">
    <property type="entry name" value="Ankyrin_rpt"/>
</dbReference>
<dbReference type="Proteomes" id="UP001431783">
    <property type="component" value="Unassembled WGS sequence"/>
</dbReference>
<dbReference type="Pfam" id="PF00023">
    <property type="entry name" value="Ank"/>
    <property type="match status" value="1"/>
</dbReference>
<protein>
    <submittedName>
        <fullName evidence="2">Uncharacterized protein</fullName>
    </submittedName>
</protein>
<proteinExistence type="predicted"/>
<dbReference type="SMART" id="SM00248">
    <property type="entry name" value="ANK"/>
    <property type="match status" value="2"/>
</dbReference>
<dbReference type="EMBL" id="JARQZJ010000128">
    <property type="protein sequence ID" value="KAK9891333.1"/>
    <property type="molecule type" value="Genomic_DNA"/>
</dbReference>